<dbReference type="InterPro" id="IPR043111">
    <property type="entry name" value="DB_JBP1_sf"/>
</dbReference>
<reference evidence="2" key="1">
    <citation type="journal article" date="2012" name="Proc. Natl. Acad. Sci. U.S.A.">
        <title>Antigenic diversity is generated by distinct evolutionary mechanisms in African trypanosome species.</title>
        <authorList>
            <person name="Jackson A.P."/>
            <person name="Berry A."/>
            <person name="Aslett M."/>
            <person name="Allison H.C."/>
            <person name="Burton P."/>
            <person name="Vavrova-Anderson J."/>
            <person name="Brown R."/>
            <person name="Browne H."/>
            <person name="Corton N."/>
            <person name="Hauser H."/>
            <person name="Gamble J."/>
            <person name="Gilderthorp R."/>
            <person name="Marcello L."/>
            <person name="McQuillan J."/>
            <person name="Otto T.D."/>
            <person name="Quail M.A."/>
            <person name="Sanders M.J."/>
            <person name="van Tonder A."/>
            <person name="Ginger M.L."/>
            <person name="Field M.C."/>
            <person name="Barry J.D."/>
            <person name="Hertz-Fowler C."/>
            <person name="Berriman M."/>
        </authorList>
    </citation>
    <scope>NUCLEOTIDE SEQUENCE</scope>
    <source>
        <strain evidence="2">IL3000</strain>
    </source>
</reference>
<evidence type="ECO:0000313" key="2">
    <source>
        <dbReference type="EMBL" id="CCC95890.1"/>
    </source>
</evidence>
<organism evidence="2">
    <name type="scientific">Trypanosoma congolense (strain IL3000)</name>
    <dbReference type="NCBI Taxonomy" id="1068625"/>
    <lineage>
        <taxon>Eukaryota</taxon>
        <taxon>Discoba</taxon>
        <taxon>Euglenozoa</taxon>
        <taxon>Kinetoplastea</taxon>
        <taxon>Metakinetoplastina</taxon>
        <taxon>Trypanosomatida</taxon>
        <taxon>Trypanosomatidae</taxon>
        <taxon>Trypanosoma</taxon>
        <taxon>Nannomonas</taxon>
    </lineage>
</organism>
<sequence>MRPTDVLLFNTHFFHSNTELETIDPNDGNWSRLSCVFYFRTMLGRPSCLAEYRRRLGINTHAAITAEHLDKLMEQTHPAEVTNKLAPVHPVPFTPFVCAAYACSFRGAATSKLLQLHRLSCENVALQEELFGEPLAVSDGLLPRKPEELTISLDSASLPVTFAGGFNVSESSIKFFQKRRQCFDKKNLKKKFTKELVEMWDQCLKLWLILVKEDWNRQNGRLPGRKRFTWNNTSLMSSAFFDLCDVASQMVDDMLVDEGDMNDEQNFWGIFAAFLDDACVKKIGMPPHAMGMQKLNVKLKDYTFGGTRYLKDLPPEDQMRRLLRRQKIEDARRYGTKLSSAQSSEWLHNDTFDYQSEDAPVEYKKNGWIEPEENSRQFRSFVLEQLTDVCKDTDSTDVLVVLPRPAASKKPVSTIPQSQEADRLMKNPAAQRLLLFKKDATSERVRNKTPHVESHGRVRIVTIYSDDDVGESVYDFVIMRHVLASVGVCDAVRSLKQWTSRARYCTFVVEVDVLDRRTYVLRKAVRDEYNRVASDCLKELYSAANCRSAIDLLTTPIIISSIKESGNVFESRFKFSGSPLNTVAFVVRRPEPKLAGDEHEIPLEPEALHV</sequence>
<dbReference type="Gene3D" id="1.20.120.1440">
    <property type="entry name" value="JBP1, DNA-binding domain"/>
    <property type="match status" value="1"/>
</dbReference>
<dbReference type="InterPro" id="IPR041241">
    <property type="entry name" value="DB_JBP1"/>
</dbReference>
<dbReference type="Pfam" id="PF18526">
    <property type="entry name" value="DB_JBP1"/>
    <property type="match status" value="1"/>
</dbReference>
<dbReference type="AlphaFoldDB" id="G0V2L8"/>
<feature type="domain" description="Thymine dioxygenase JBP1 DNA-binding" evidence="1">
    <location>
        <begin position="178"/>
        <end position="335"/>
    </location>
</feature>
<name>G0V2L8_TRYCI</name>
<protein>
    <submittedName>
        <fullName evidence="2">Uncharacterized protein TCIL3000_11_13960</fullName>
    </submittedName>
</protein>
<proteinExistence type="predicted"/>
<accession>G0V2L8</accession>
<dbReference type="VEuPathDB" id="TriTrypDB:TcIL3000.11.13960"/>
<gene>
    <name evidence="2" type="ORF">TCIL3000_11_13960</name>
</gene>
<dbReference type="EMBL" id="HE575324">
    <property type="protein sequence ID" value="CCC95890.1"/>
    <property type="molecule type" value="Genomic_DNA"/>
</dbReference>
<evidence type="ECO:0000259" key="1">
    <source>
        <dbReference type="Pfam" id="PF18526"/>
    </source>
</evidence>